<evidence type="ECO:0000313" key="2">
    <source>
        <dbReference type="Proteomes" id="UP000501690"/>
    </source>
</evidence>
<dbReference type="EMBL" id="CP039353">
    <property type="protein sequence ID" value="QCE05530.1"/>
    <property type="molecule type" value="Genomic_DNA"/>
</dbReference>
<name>A0A4D6MVL4_VIGUN</name>
<proteinExistence type="predicted"/>
<reference evidence="1 2" key="1">
    <citation type="submission" date="2019-04" db="EMBL/GenBank/DDBJ databases">
        <title>An improved genome assembly and genetic linkage map for asparagus bean, Vigna unguiculata ssp. sesquipedialis.</title>
        <authorList>
            <person name="Xia Q."/>
            <person name="Zhang R."/>
            <person name="Dong Y."/>
        </authorList>
    </citation>
    <scope>NUCLEOTIDE SEQUENCE [LARGE SCALE GENOMIC DNA]</scope>
    <source>
        <tissue evidence="1">Leaf</tissue>
    </source>
</reference>
<dbReference type="Proteomes" id="UP000501690">
    <property type="component" value="Linkage Group LG9"/>
</dbReference>
<gene>
    <name evidence="1" type="ORF">DEO72_LG9g533</name>
</gene>
<organism evidence="1 2">
    <name type="scientific">Vigna unguiculata</name>
    <name type="common">Cowpea</name>
    <dbReference type="NCBI Taxonomy" id="3917"/>
    <lineage>
        <taxon>Eukaryota</taxon>
        <taxon>Viridiplantae</taxon>
        <taxon>Streptophyta</taxon>
        <taxon>Embryophyta</taxon>
        <taxon>Tracheophyta</taxon>
        <taxon>Spermatophyta</taxon>
        <taxon>Magnoliopsida</taxon>
        <taxon>eudicotyledons</taxon>
        <taxon>Gunneridae</taxon>
        <taxon>Pentapetalae</taxon>
        <taxon>rosids</taxon>
        <taxon>fabids</taxon>
        <taxon>Fabales</taxon>
        <taxon>Fabaceae</taxon>
        <taxon>Papilionoideae</taxon>
        <taxon>50 kb inversion clade</taxon>
        <taxon>NPAAA clade</taxon>
        <taxon>indigoferoid/millettioid clade</taxon>
        <taxon>Phaseoleae</taxon>
        <taxon>Vigna</taxon>
    </lineage>
</organism>
<evidence type="ECO:0000313" key="1">
    <source>
        <dbReference type="EMBL" id="QCE05530.1"/>
    </source>
</evidence>
<sequence>MPEKYFSSLIEANQNVGLDVLTLSKFEFEVELLAFRYWSSKFEVKVDVVRNDEEDGLRRRWGYCRWCSGVARAEAYYNDRLCCLVLAATPTVVTSVSDVSHCHGACGGGTCC</sequence>
<accession>A0A4D6MVL4</accession>
<protein>
    <submittedName>
        <fullName evidence="1">Uncharacterized protein</fullName>
    </submittedName>
</protein>
<dbReference type="AlphaFoldDB" id="A0A4D6MVL4"/>
<keyword evidence="2" id="KW-1185">Reference proteome</keyword>